<keyword evidence="1 3" id="KW-0547">Nucleotide-binding</keyword>
<dbReference type="SUPFAM" id="SSF56112">
    <property type="entry name" value="Protein kinase-like (PK-like)"/>
    <property type="match status" value="1"/>
</dbReference>
<dbReference type="InterPro" id="IPR017441">
    <property type="entry name" value="Protein_kinase_ATP_BS"/>
</dbReference>
<proteinExistence type="predicted"/>
<dbReference type="Gene3D" id="1.10.510.10">
    <property type="entry name" value="Transferase(Phosphotransferase) domain 1"/>
    <property type="match status" value="1"/>
</dbReference>
<dbReference type="EMBL" id="BAEO01000067">
    <property type="protein sequence ID" value="GAC22025.1"/>
    <property type="molecule type" value="Genomic_DNA"/>
</dbReference>
<keyword evidence="6" id="KW-1185">Reference proteome</keyword>
<reference evidence="5 6" key="1">
    <citation type="journal article" date="2017" name="Antonie Van Leeuwenhoek">
        <title>Rhizobium rhizosphaerae sp. nov., a novel species isolated from rice rhizosphere.</title>
        <authorList>
            <person name="Zhao J.J."/>
            <person name="Zhang J."/>
            <person name="Zhang R.J."/>
            <person name="Zhang C.W."/>
            <person name="Yin H.Q."/>
            <person name="Zhang X.X."/>
        </authorList>
    </citation>
    <scope>NUCLEOTIDE SEQUENCE [LARGE SCALE GENOMIC DNA]</scope>
    <source>
        <strain evidence="5 6">BSs20135</strain>
    </source>
</reference>
<evidence type="ECO:0000256" key="2">
    <source>
        <dbReference type="ARBA" id="ARBA00022840"/>
    </source>
</evidence>
<dbReference type="PANTHER" id="PTHR23150:SF35">
    <property type="entry name" value="BLL6746 PROTEIN"/>
    <property type="match status" value="1"/>
</dbReference>
<dbReference type="Gene3D" id="3.90.1580.10">
    <property type="entry name" value="paralog of FGE (formylglycine-generating enzyme)"/>
    <property type="match status" value="1"/>
</dbReference>
<dbReference type="GO" id="GO:0005524">
    <property type="term" value="F:ATP binding"/>
    <property type="evidence" value="ECO:0007669"/>
    <property type="project" value="UniProtKB-UniRule"/>
</dbReference>
<dbReference type="PROSITE" id="PS00107">
    <property type="entry name" value="PROTEIN_KINASE_ATP"/>
    <property type="match status" value="1"/>
</dbReference>
<dbReference type="PANTHER" id="PTHR23150">
    <property type="entry name" value="SULFATASE MODIFYING FACTOR 1, 2"/>
    <property type="match status" value="1"/>
</dbReference>
<comment type="caution">
    <text evidence="5">The sequence shown here is derived from an EMBL/GenBank/DDBJ whole genome shotgun (WGS) entry which is preliminary data.</text>
</comment>
<protein>
    <recommendedName>
        <fullName evidence="4">Protein kinase domain-containing protein</fullName>
    </recommendedName>
</protein>
<dbReference type="eggNOG" id="COG1262">
    <property type="taxonomic scope" value="Bacteria"/>
</dbReference>
<name>K6ZF39_9ALTE</name>
<gene>
    <name evidence="5" type="ORF">GARC_5090</name>
</gene>
<evidence type="ECO:0000256" key="3">
    <source>
        <dbReference type="PROSITE-ProRule" id="PRU10141"/>
    </source>
</evidence>
<dbReference type="PROSITE" id="PS50011">
    <property type="entry name" value="PROTEIN_KINASE_DOM"/>
    <property type="match status" value="1"/>
</dbReference>
<dbReference type="STRING" id="493475.GARC_5090"/>
<dbReference type="InterPro" id="IPR016187">
    <property type="entry name" value="CTDL_fold"/>
</dbReference>
<accession>K6ZF39</accession>
<feature type="domain" description="Protein kinase" evidence="4">
    <location>
        <begin position="15"/>
        <end position="284"/>
    </location>
</feature>
<dbReference type="InterPro" id="IPR008271">
    <property type="entry name" value="Ser/Thr_kinase_AS"/>
</dbReference>
<dbReference type="Pfam" id="PF00069">
    <property type="entry name" value="Pkinase"/>
    <property type="match status" value="1"/>
</dbReference>
<dbReference type="SUPFAM" id="SSF56436">
    <property type="entry name" value="C-type lectin-like"/>
    <property type="match status" value="1"/>
</dbReference>
<feature type="binding site" evidence="3">
    <location>
        <position position="44"/>
    </location>
    <ligand>
        <name>ATP</name>
        <dbReference type="ChEBI" id="CHEBI:30616"/>
    </ligand>
</feature>
<dbReference type="GO" id="GO:0004672">
    <property type="term" value="F:protein kinase activity"/>
    <property type="evidence" value="ECO:0007669"/>
    <property type="project" value="InterPro"/>
</dbReference>
<sequence length="768" mass="85194">MELHALQSGYMLHEYQIEKKLGEGGFGITYLAIDTHLDMRVAIKEYLPSDFAMRQSDTTIAPKSPALKEGFDWGLNAFIDEAKTIAQFDAPNIVKIHRFFKGNGTAYIVMEYCDGGSLTQRIMTKPFSEQATRALLEELLKGLQMVHGNHIFHRDIKPDNIMFRKNETPVLIDFGAARQSIGGQTRTVTSMVTPGFAPPEQYSQNTKFGPWTDIYALAAVAYNCLKGHKPSDAVQRMVEDDYQPLSQGTQASGFLRAIDWGLKLSASQRPQDLASWLSSWDSNVVADSESSDNTVLFSSGDNTVLQIPDVSHSSAPQVKEATSATSGAGRFKLIIIVIITLVLLGGGYYGFNHFQQEQVEVTPQSIPIAKALEQPIATSPQQVPETTGQLWVATSPDNAQVIILDIESSYSSGMSLKLGRYGIKVHASGYQDKIEFVDIGSGDNNVTIKLVPQIVPQTVQIQKPLETGQLWITTTPENAQIVLLDIDPSYSAGMKLIPGRYRIKLMAAGYQDKIETIDVASGNNNVTIALTQKALNVPLPKMVAITGGSFQMGSDSGESNEKPVHTVNIKAFSISQSEITFTQWDACLDAGGCSYKPHDEGWGRDNRPVINVSYKDITDEFIPWLNRTSGNVYRLPSEAEWEYAASAGRTSRYSWGYTINCSQARYGYLSGECKKRQNTDRVKSFLANPFGLHDMHGNVWEWTQDCWNDSYIDAPNNGETWSKGDCSQRVLRGGSWLSRPDALRSAYRFRNSTKVRNNDLGFRLVQER</sequence>
<dbReference type="OrthoDB" id="9768004at2"/>
<dbReference type="CDD" id="cd14014">
    <property type="entry name" value="STKc_PknB_like"/>
    <property type="match status" value="1"/>
</dbReference>
<dbReference type="AlphaFoldDB" id="K6ZF39"/>
<dbReference type="InterPro" id="IPR000719">
    <property type="entry name" value="Prot_kinase_dom"/>
</dbReference>
<evidence type="ECO:0000313" key="5">
    <source>
        <dbReference type="EMBL" id="GAC22025.1"/>
    </source>
</evidence>
<dbReference type="InterPro" id="IPR042095">
    <property type="entry name" value="SUMF_sf"/>
</dbReference>
<dbReference type="InterPro" id="IPR011009">
    <property type="entry name" value="Kinase-like_dom_sf"/>
</dbReference>
<dbReference type="PROSITE" id="PS00108">
    <property type="entry name" value="PROTEIN_KINASE_ST"/>
    <property type="match status" value="1"/>
</dbReference>
<organism evidence="5 6">
    <name type="scientific">Paraglaciecola arctica BSs20135</name>
    <dbReference type="NCBI Taxonomy" id="493475"/>
    <lineage>
        <taxon>Bacteria</taxon>
        <taxon>Pseudomonadati</taxon>
        <taxon>Pseudomonadota</taxon>
        <taxon>Gammaproteobacteria</taxon>
        <taxon>Alteromonadales</taxon>
        <taxon>Alteromonadaceae</taxon>
        <taxon>Paraglaciecola</taxon>
    </lineage>
</organism>
<dbReference type="RefSeq" id="WP_007625581.1">
    <property type="nucleotide sequence ID" value="NZ_BAEO01000067.1"/>
</dbReference>
<dbReference type="Proteomes" id="UP000006327">
    <property type="component" value="Unassembled WGS sequence"/>
</dbReference>
<keyword evidence="2 3" id="KW-0067">ATP-binding</keyword>
<dbReference type="Pfam" id="PF03781">
    <property type="entry name" value="FGE-sulfatase"/>
    <property type="match status" value="1"/>
</dbReference>
<dbReference type="GO" id="GO:0120147">
    <property type="term" value="F:formylglycine-generating oxidase activity"/>
    <property type="evidence" value="ECO:0007669"/>
    <property type="project" value="TreeGrafter"/>
</dbReference>
<dbReference type="InterPro" id="IPR005532">
    <property type="entry name" value="SUMF_dom"/>
</dbReference>
<evidence type="ECO:0000259" key="4">
    <source>
        <dbReference type="PROSITE" id="PS50011"/>
    </source>
</evidence>
<evidence type="ECO:0000256" key="1">
    <source>
        <dbReference type="ARBA" id="ARBA00022741"/>
    </source>
</evidence>
<dbReference type="eggNOG" id="COG0515">
    <property type="taxonomic scope" value="Bacteria"/>
</dbReference>
<dbReference type="InterPro" id="IPR051043">
    <property type="entry name" value="Sulfatase_Mod_Factor_Kinase"/>
</dbReference>
<evidence type="ECO:0000313" key="6">
    <source>
        <dbReference type="Proteomes" id="UP000006327"/>
    </source>
</evidence>
<dbReference type="SMART" id="SM00220">
    <property type="entry name" value="S_TKc"/>
    <property type="match status" value="1"/>
</dbReference>